<dbReference type="PANTHER" id="PTHR33067">
    <property type="entry name" value="RNA-DIRECTED DNA POLYMERASE-RELATED"/>
    <property type="match status" value="1"/>
</dbReference>
<keyword evidence="2" id="KW-1185">Reference proteome</keyword>
<dbReference type="InterPro" id="IPR021109">
    <property type="entry name" value="Peptidase_aspartic_dom_sf"/>
</dbReference>
<dbReference type="Proteomes" id="UP000257109">
    <property type="component" value="Unassembled WGS sequence"/>
</dbReference>
<evidence type="ECO:0000313" key="1">
    <source>
        <dbReference type="EMBL" id="RDY12869.1"/>
    </source>
</evidence>
<dbReference type="CDD" id="cd00303">
    <property type="entry name" value="retropepsin_like"/>
    <property type="match status" value="1"/>
</dbReference>
<dbReference type="Gene3D" id="2.40.70.10">
    <property type="entry name" value="Acid Proteases"/>
    <property type="match status" value="1"/>
</dbReference>
<evidence type="ECO:0000313" key="2">
    <source>
        <dbReference type="Proteomes" id="UP000257109"/>
    </source>
</evidence>
<evidence type="ECO:0008006" key="3">
    <source>
        <dbReference type="Google" id="ProtNLM"/>
    </source>
</evidence>
<feature type="non-terminal residue" evidence="1">
    <location>
        <position position="1"/>
    </location>
</feature>
<reference evidence="1" key="1">
    <citation type="submission" date="2018-05" db="EMBL/GenBank/DDBJ databases">
        <title>Draft genome of Mucuna pruriens seed.</title>
        <authorList>
            <person name="Nnadi N.E."/>
            <person name="Vos R."/>
            <person name="Hasami M.H."/>
            <person name="Devisetty U.K."/>
            <person name="Aguiy J.C."/>
        </authorList>
    </citation>
    <scope>NUCLEOTIDE SEQUENCE [LARGE SCALE GENOMIC DNA]</scope>
    <source>
        <strain evidence="1">JCA_2017</strain>
    </source>
</reference>
<organism evidence="1 2">
    <name type="scientific">Mucuna pruriens</name>
    <name type="common">Velvet bean</name>
    <name type="synonym">Dolichos pruriens</name>
    <dbReference type="NCBI Taxonomy" id="157652"/>
    <lineage>
        <taxon>Eukaryota</taxon>
        <taxon>Viridiplantae</taxon>
        <taxon>Streptophyta</taxon>
        <taxon>Embryophyta</taxon>
        <taxon>Tracheophyta</taxon>
        <taxon>Spermatophyta</taxon>
        <taxon>Magnoliopsida</taxon>
        <taxon>eudicotyledons</taxon>
        <taxon>Gunneridae</taxon>
        <taxon>Pentapetalae</taxon>
        <taxon>rosids</taxon>
        <taxon>fabids</taxon>
        <taxon>Fabales</taxon>
        <taxon>Fabaceae</taxon>
        <taxon>Papilionoideae</taxon>
        <taxon>50 kb inversion clade</taxon>
        <taxon>NPAAA clade</taxon>
        <taxon>indigoferoid/millettioid clade</taxon>
        <taxon>Phaseoleae</taxon>
        <taxon>Mucuna</taxon>
    </lineage>
</organism>
<dbReference type="EMBL" id="QJKJ01000393">
    <property type="protein sequence ID" value="RDY12869.1"/>
    <property type="molecule type" value="Genomic_DNA"/>
</dbReference>
<dbReference type="OrthoDB" id="1433126at2759"/>
<dbReference type="AlphaFoldDB" id="A0A371ICX2"/>
<accession>A0A371ICX2</accession>
<sequence length="330" mass="36783">MPPWENNFAIEDLILQFQQNLIVTIHDVQMQVRQLADTSEPGVNSRVQQLARSIPVSFPNRTVSTKRSDIDEDLLKLFSKAEINIPLLDAIKQIPKYAKFLKELCVHKRKKVKGVIEIGGVVSTLANHRDTSVQQVLPKKCQDPGIFAVPCTIGGCTFTNSMLDLGALIIVMLASIYRSLNLGDLEPTRMVVQLSNKSVVQPLGVLEDVLVQVNKLIFPVDFYVLDMEDVPSEEGSALILGRPFLMTTRTKIDVHAKILSMEFGNTFMKFNIFEALKHPTKDHSIFSIDAIEGLIEEYAKMSTDSADLESAETVLNNQLKAGSNLSRKES</sequence>
<proteinExistence type="predicted"/>
<name>A0A371ICX2_MUCPR</name>
<gene>
    <name evidence="1" type="ORF">CR513_02299</name>
</gene>
<comment type="caution">
    <text evidence="1">The sequence shown here is derived from an EMBL/GenBank/DDBJ whole genome shotgun (WGS) entry which is preliminary data.</text>
</comment>
<dbReference type="PANTHER" id="PTHR33067:SF15">
    <property type="entry name" value="RNA-DIRECTED DNA POLYMERASE"/>
    <property type="match status" value="1"/>
</dbReference>
<protein>
    <recommendedName>
        <fullName evidence="3">Aspartic peptidase DDI1-type domain-containing protein</fullName>
    </recommendedName>
</protein>